<dbReference type="OMA" id="FPTCEIN"/>
<dbReference type="InterPro" id="IPR042970">
    <property type="entry name" value="NUDT18_NUDIX"/>
</dbReference>
<evidence type="ECO:0000313" key="10">
    <source>
        <dbReference type="EMBL" id="SSX05450.1"/>
    </source>
</evidence>
<reference evidence="11" key="2">
    <citation type="submission" date="2018-07" db="EMBL/GenBank/DDBJ databases">
        <authorList>
            <person name="Quirk P.G."/>
            <person name="Krulwich T.A."/>
        </authorList>
    </citation>
    <scope>NUCLEOTIDE SEQUENCE</scope>
</reference>
<accession>A0A336M715</accession>
<evidence type="ECO:0000256" key="4">
    <source>
        <dbReference type="ARBA" id="ARBA00022723"/>
    </source>
</evidence>
<dbReference type="EMBL" id="UFQT01000617">
    <property type="protein sequence ID" value="SSX25810.1"/>
    <property type="molecule type" value="Genomic_DNA"/>
</dbReference>
<dbReference type="PANTHER" id="PTHR22769">
    <property type="entry name" value="MUTT/NUDIX HYDROLASE"/>
    <property type="match status" value="1"/>
</dbReference>
<dbReference type="CDD" id="cd04671">
    <property type="entry name" value="NUDIX_8DGDPP_Nudt18"/>
    <property type="match status" value="1"/>
</dbReference>
<evidence type="ECO:0000256" key="6">
    <source>
        <dbReference type="ARBA" id="ARBA00022842"/>
    </source>
</evidence>
<dbReference type="AlphaFoldDB" id="A0A336M715"/>
<keyword evidence="4" id="KW-0479">Metal-binding</keyword>
<evidence type="ECO:0000256" key="5">
    <source>
        <dbReference type="ARBA" id="ARBA00022801"/>
    </source>
</evidence>
<dbReference type="PANTHER" id="PTHR22769:SF56">
    <property type="entry name" value="8-OXO-DGDP PHOSPHATASE NUDT18"/>
    <property type="match status" value="1"/>
</dbReference>
<protein>
    <submittedName>
        <fullName evidence="11">CSON012760 protein</fullName>
    </submittedName>
</protein>
<dbReference type="Pfam" id="PF00293">
    <property type="entry name" value="NUDIX"/>
    <property type="match status" value="1"/>
</dbReference>
<keyword evidence="5 8" id="KW-0378">Hydrolase</keyword>
<dbReference type="VEuPathDB" id="VectorBase:CSON012760"/>
<reference evidence="10" key="1">
    <citation type="submission" date="2018-04" db="EMBL/GenBank/DDBJ databases">
        <authorList>
            <person name="Go L.Y."/>
            <person name="Mitchell J.A."/>
        </authorList>
    </citation>
    <scope>NUCLEOTIDE SEQUENCE</scope>
    <source>
        <tissue evidence="10">Whole organism</tissue>
    </source>
</reference>
<feature type="domain" description="Nudix hydrolase" evidence="9">
    <location>
        <begin position="53"/>
        <end position="179"/>
    </location>
</feature>
<dbReference type="PROSITE" id="PS00893">
    <property type="entry name" value="NUDIX_BOX"/>
    <property type="match status" value="1"/>
</dbReference>
<comment type="cofactor">
    <cofactor evidence="2">
        <name>Mg(2+)</name>
        <dbReference type="ChEBI" id="CHEBI:18420"/>
    </cofactor>
</comment>
<evidence type="ECO:0000313" key="11">
    <source>
        <dbReference type="EMBL" id="SSX25810.1"/>
    </source>
</evidence>
<dbReference type="SUPFAM" id="SSF55811">
    <property type="entry name" value="Nudix"/>
    <property type="match status" value="1"/>
</dbReference>
<dbReference type="EMBL" id="UFQS01000617">
    <property type="protein sequence ID" value="SSX05450.1"/>
    <property type="molecule type" value="Genomic_DNA"/>
</dbReference>
<dbReference type="GO" id="GO:0046872">
    <property type="term" value="F:metal ion binding"/>
    <property type="evidence" value="ECO:0007669"/>
    <property type="project" value="UniProtKB-KW"/>
</dbReference>
<evidence type="ECO:0000259" key="9">
    <source>
        <dbReference type="PROSITE" id="PS51462"/>
    </source>
</evidence>
<evidence type="ECO:0000256" key="2">
    <source>
        <dbReference type="ARBA" id="ARBA00001946"/>
    </source>
</evidence>
<dbReference type="InterPro" id="IPR020084">
    <property type="entry name" value="NUDIX_hydrolase_CS"/>
</dbReference>
<organism evidence="11">
    <name type="scientific">Culicoides sonorensis</name>
    <name type="common">Biting midge</name>
    <dbReference type="NCBI Taxonomy" id="179676"/>
    <lineage>
        <taxon>Eukaryota</taxon>
        <taxon>Metazoa</taxon>
        <taxon>Ecdysozoa</taxon>
        <taxon>Arthropoda</taxon>
        <taxon>Hexapoda</taxon>
        <taxon>Insecta</taxon>
        <taxon>Pterygota</taxon>
        <taxon>Neoptera</taxon>
        <taxon>Endopterygota</taxon>
        <taxon>Diptera</taxon>
        <taxon>Nematocera</taxon>
        <taxon>Chironomoidea</taxon>
        <taxon>Ceratopogonidae</taxon>
        <taxon>Ceratopogoninae</taxon>
        <taxon>Culicoides</taxon>
        <taxon>Monoculicoides</taxon>
    </lineage>
</organism>
<evidence type="ECO:0000256" key="1">
    <source>
        <dbReference type="ARBA" id="ARBA00001936"/>
    </source>
</evidence>
<keyword evidence="6" id="KW-0460">Magnesium</keyword>
<dbReference type="PROSITE" id="PS51462">
    <property type="entry name" value="NUDIX"/>
    <property type="match status" value="1"/>
</dbReference>
<dbReference type="PRINTS" id="PR00502">
    <property type="entry name" value="NUDIXFAMILY"/>
</dbReference>
<gene>
    <name evidence="11" type="primary">CSON012760</name>
</gene>
<comment type="similarity">
    <text evidence="3 8">Belongs to the Nudix hydrolase family.</text>
</comment>
<sequence>MESNLIRVLEGQYLDEITSELCDFTLEEQNAVSESQGISPSSPSDFVPILSSSVTYIVACVIINEHDEVLMMQEAKKSCAGKWYLPAGRMEKGETIIQAAEREVLEETGLNVKPTTLLAIESAGGSWVRFVLTAKVIGGELKTPAQADKESLQAKWIDKLNTLSLRATDIVTIVDIARAHRRRNPVDPAWHRDILPSYKPHHKSYLRLVIAIRKKATNRVNILLSEKTAYHFPTVEIHPGRNLHSTLRKFMIELFGAELPPHRPHGILSIEHKPSASKENPTDGICLTLLVVFKATLEEVSLIGKCAWQEVSKEMSDRLTLLVASKNSTIPLHVVR</sequence>
<dbReference type="InterPro" id="IPR000086">
    <property type="entry name" value="NUDIX_hydrolase_dom"/>
</dbReference>
<proteinExistence type="inferred from homology"/>
<dbReference type="InterPro" id="IPR015797">
    <property type="entry name" value="NUDIX_hydrolase-like_dom_sf"/>
</dbReference>
<dbReference type="InterPro" id="IPR020476">
    <property type="entry name" value="Nudix_hydrolase"/>
</dbReference>
<evidence type="ECO:0000256" key="3">
    <source>
        <dbReference type="ARBA" id="ARBA00005582"/>
    </source>
</evidence>
<name>A0A336M715_CULSO</name>
<evidence type="ECO:0000256" key="7">
    <source>
        <dbReference type="ARBA" id="ARBA00023211"/>
    </source>
</evidence>
<dbReference type="GO" id="GO:0044715">
    <property type="term" value="F:8-oxo-dGDP phosphatase activity"/>
    <property type="evidence" value="ECO:0007669"/>
    <property type="project" value="TreeGrafter"/>
</dbReference>
<dbReference type="GO" id="GO:0044716">
    <property type="term" value="F:8-oxo-GDP phosphatase activity"/>
    <property type="evidence" value="ECO:0007669"/>
    <property type="project" value="TreeGrafter"/>
</dbReference>
<keyword evidence="7" id="KW-0464">Manganese</keyword>
<comment type="cofactor">
    <cofactor evidence="1">
        <name>Mn(2+)</name>
        <dbReference type="ChEBI" id="CHEBI:29035"/>
    </cofactor>
</comment>
<evidence type="ECO:0000256" key="8">
    <source>
        <dbReference type="RuleBase" id="RU003476"/>
    </source>
</evidence>
<dbReference type="Gene3D" id="3.90.79.10">
    <property type="entry name" value="Nucleoside Triphosphate Pyrophosphohydrolase"/>
    <property type="match status" value="1"/>
</dbReference>